<sequence length="429" mass="47867">MRALVPLLFEDVEIYFIRTICTYFFGSSQIIIIDDRMASASQTGLATGSEGLICFVCDIGVVGRYYALATCRTQTTKVRLIEKLGQLVGEEYMVVISEDDIICRGCATMINSLDRLEKELGSLRSMVLRYLEKKYEMEEGELVNTRSNPPLPLKDQVRPREPNPNDFQARKRKAMMGGGDNIPDDVRNAGKDTSWLQCDKCKYTTNYSSFMAHHARVHNKKKEASQTQASLNQNQSNQQTQQTTQQIGQQQILVQNQQNQPVHDVSKHISLAQIKQNGEDKSSIVQIHRISENDSETITPDIVEGQSKDMVDGPETVEMIAAEIGQDFGDGTEKGQMLAMVEVEKQMTLQAVEGEDGNNTLCMVDENGIIVQKVEQAEDGTLYVQMPEGADSTKQVLSVADDGSVQMVEVLWDDMVSPDETEGHSMVTF</sequence>
<organism evidence="2 3">
    <name type="scientific">Nezara viridula</name>
    <name type="common">Southern green stink bug</name>
    <name type="synonym">Cimex viridulus</name>
    <dbReference type="NCBI Taxonomy" id="85310"/>
    <lineage>
        <taxon>Eukaryota</taxon>
        <taxon>Metazoa</taxon>
        <taxon>Ecdysozoa</taxon>
        <taxon>Arthropoda</taxon>
        <taxon>Hexapoda</taxon>
        <taxon>Insecta</taxon>
        <taxon>Pterygota</taxon>
        <taxon>Neoptera</taxon>
        <taxon>Paraneoptera</taxon>
        <taxon>Hemiptera</taxon>
        <taxon>Heteroptera</taxon>
        <taxon>Panheteroptera</taxon>
        <taxon>Pentatomomorpha</taxon>
        <taxon>Pentatomoidea</taxon>
        <taxon>Pentatomidae</taxon>
        <taxon>Pentatominae</taxon>
        <taxon>Nezara</taxon>
    </lineage>
</organism>
<feature type="region of interest" description="Disordered" evidence="1">
    <location>
        <begin position="141"/>
        <end position="167"/>
    </location>
</feature>
<dbReference type="Proteomes" id="UP001152798">
    <property type="component" value="Chromosome 1"/>
</dbReference>
<dbReference type="AlphaFoldDB" id="A0A9P0H3M9"/>
<feature type="region of interest" description="Disordered" evidence="1">
    <location>
        <begin position="214"/>
        <end position="243"/>
    </location>
</feature>
<dbReference type="EMBL" id="OV725077">
    <property type="protein sequence ID" value="CAH1391982.1"/>
    <property type="molecule type" value="Genomic_DNA"/>
</dbReference>
<gene>
    <name evidence="2" type="ORF">NEZAVI_LOCUS2893</name>
</gene>
<keyword evidence="3" id="KW-1185">Reference proteome</keyword>
<accession>A0A9P0H3M9</accession>
<evidence type="ECO:0000313" key="2">
    <source>
        <dbReference type="EMBL" id="CAH1391982.1"/>
    </source>
</evidence>
<evidence type="ECO:0000313" key="3">
    <source>
        <dbReference type="Proteomes" id="UP001152798"/>
    </source>
</evidence>
<protein>
    <recommendedName>
        <fullName evidence="4">C2H2-type domain-containing protein</fullName>
    </recommendedName>
</protein>
<proteinExistence type="predicted"/>
<name>A0A9P0H3M9_NEZVI</name>
<feature type="compositionally biased region" description="Low complexity" evidence="1">
    <location>
        <begin position="226"/>
        <end position="243"/>
    </location>
</feature>
<dbReference type="OrthoDB" id="8184392at2759"/>
<evidence type="ECO:0008006" key="4">
    <source>
        <dbReference type="Google" id="ProtNLM"/>
    </source>
</evidence>
<reference evidence="2" key="1">
    <citation type="submission" date="2022-01" db="EMBL/GenBank/DDBJ databases">
        <authorList>
            <person name="King R."/>
        </authorList>
    </citation>
    <scope>NUCLEOTIDE SEQUENCE</scope>
</reference>
<evidence type="ECO:0000256" key="1">
    <source>
        <dbReference type="SAM" id="MobiDB-lite"/>
    </source>
</evidence>